<organism evidence="1 2">
    <name type="scientific">Nitrosotalea sinensis</name>
    <dbReference type="NCBI Taxonomy" id="1499975"/>
    <lineage>
        <taxon>Archaea</taxon>
        <taxon>Nitrososphaerota</taxon>
        <taxon>Nitrososphaeria</taxon>
        <taxon>Nitrosotaleales</taxon>
        <taxon>Nitrosotaleaceae</taxon>
        <taxon>Nitrosotalea</taxon>
    </lineage>
</organism>
<accession>A0A2H1EGX2</accession>
<proteinExistence type="predicted"/>
<gene>
    <name evidence="1" type="ORF">NSIN_20800</name>
</gene>
<sequence>MTSKEEFLEAARKIHESETAPIQKPMDRGAPTVLEVINNQKRLAKMMEYLVQTIEMSGKK</sequence>
<evidence type="ECO:0000313" key="2">
    <source>
        <dbReference type="Proteomes" id="UP000232412"/>
    </source>
</evidence>
<dbReference type="EMBL" id="FRFC01000003">
    <property type="protein sequence ID" value="SHO45853.1"/>
    <property type="molecule type" value="Genomic_DNA"/>
</dbReference>
<dbReference type="Proteomes" id="UP000232412">
    <property type="component" value="Unassembled WGS sequence"/>
</dbReference>
<protein>
    <submittedName>
        <fullName evidence="1">Uncharacterized protein</fullName>
    </submittedName>
</protein>
<evidence type="ECO:0000313" key="1">
    <source>
        <dbReference type="EMBL" id="SHO45853.1"/>
    </source>
</evidence>
<dbReference type="RefSeq" id="WP_101009812.1">
    <property type="nucleotide sequence ID" value="NZ_FRFC01000003.1"/>
</dbReference>
<name>A0A2H1EGX2_9ARCH</name>
<reference evidence="2" key="1">
    <citation type="submission" date="2016-12" db="EMBL/GenBank/DDBJ databases">
        <authorList>
            <person name="Herbold C."/>
        </authorList>
    </citation>
    <scope>NUCLEOTIDE SEQUENCE [LARGE SCALE GENOMIC DNA]</scope>
</reference>
<dbReference type="AlphaFoldDB" id="A0A2H1EGX2"/>
<keyword evidence="2" id="KW-1185">Reference proteome</keyword>